<protein>
    <submittedName>
        <fullName evidence="2">Uncharacterized protein</fullName>
    </submittedName>
</protein>
<reference evidence="2" key="2">
    <citation type="submission" date="2021-02" db="EMBL/GenBank/DDBJ databases">
        <authorList>
            <person name="Kimball J.A."/>
            <person name="Haas M.W."/>
            <person name="Macchietto M."/>
            <person name="Kono T."/>
            <person name="Duquette J."/>
            <person name="Shao M."/>
        </authorList>
    </citation>
    <scope>NUCLEOTIDE SEQUENCE</scope>
    <source>
        <tissue evidence="2">Fresh leaf tissue</tissue>
    </source>
</reference>
<sequence length="159" mass="17210">MTGRTGCIPVSHRESSVQKQPTNERDHSHTAGSRDGVMERTCSSPLAVASPVLALAITGDLSAEEAMHQLPPAAATAGKRRIGAICSGAFLRALLHRRRMEWIKITGQWWGAIGLKREIEKQGREVESARLLGGGDLREQKGGVDHESNHDDDDGGHMD</sequence>
<feature type="region of interest" description="Disordered" evidence="1">
    <location>
        <begin position="1"/>
        <end position="37"/>
    </location>
</feature>
<evidence type="ECO:0000313" key="2">
    <source>
        <dbReference type="EMBL" id="KAG8088145.1"/>
    </source>
</evidence>
<feature type="region of interest" description="Disordered" evidence="1">
    <location>
        <begin position="130"/>
        <end position="159"/>
    </location>
</feature>
<proteinExistence type="predicted"/>
<dbReference type="Proteomes" id="UP000729402">
    <property type="component" value="Unassembled WGS sequence"/>
</dbReference>
<evidence type="ECO:0000313" key="3">
    <source>
        <dbReference type="Proteomes" id="UP000729402"/>
    </source>
</evidence>
<comment type="caution">
    <text evidence="2">The sequence shown here is derived from an EMBL/GenBank/DDBJ whole genome shotgun (WGS) entry which is preliminary data.</text>
</comment>
<accession>A0A8J5WE43</accession>
<feature type="compositionally biased region" description="Basic and acidic residues" evidence="1">
    <location>
        <begin position="136"/>
        <end position="159"/>
    </location>
</feature>
<gene>
    <name evidence="2" type="ORF">GUJ93_ZPchr0010g9961</name>
</gene>
<name>A0A8J5WE43_ZIZPA</name>
<keyword evidence="3" id="KW-1185">Reference proteome</keyword>
<dbReference type="EMBL" id="JAAALK010000082">
    <property type="protein sequence ID" value="KAG8088145.1"/>
    <property type="molecule type" value="Genomic_DNA"/>
</dbReference>
<reference evidence="2" key="1">
    <citation type="journal article" date="2021" name="bioRxiv">
        <title>Whole Genome Assembly and Annotation of Northern Wild Rice, Zizania palustris L., Supports a Whole Genome Duplication in the Zizania Genus.</title>
        <authorList>
            <person name="Haas M."/>
            <person name="Kono T."/>
            <person name="Macchietto M."/>
            <person name="Millas R."/>
            <person name="McGilp L."/>
            <person name="Shao M."/>
            <person name="Duquette J."/>
            <person name="Hirsch C.N."/>
            <person name="Kimball J."/>
        </authorList>
    </citation>
    <scope>NUCLEOTIDE SEQUENCE</scope>
    <source>
        <tissue evidence="2">Fresh leaf tissue</tissue>
    </source>
</reference>
<dbReference type="AlphaFoldDB" id="A0A8J5WE43"/>
<feature type="compositionally biased region" description="Basic and acidic residues" evidence="1">
    <location>
        <begin position="11"/>
        <end position="29"/>
    </location>
</feature>
<evidence type="ECO:0000256" key="1">
    <source>
        <dbReference type="SAM" id="MobiDB-lite"/>
    </source>
</evidence>
<organism evidence="2 3">
    <name type="scientific">Zizania palustris</name>
    <name type="common">Northern wild rice</name>
    <dbReference type="NCBI Taxonomy" id="103762"/>
    <lineage>
        <taxon>Eukaryota</taxon>
        <taxon>Viridiplantae</taxon>
        <taxon>Streptophyta</taxon>
        <taxon>Embryophyta</taxon>
        <taxon>Tracheophyta</taxon>
        <taxon>Spermatophyta</taxon>
        <taxon>Magnoliopsida</taxon>
        <taxon>Liliopsida</taxon>
        <taxon>Poales</taxon>
        <taxon>Poaceae</taxon>
        <taxon>BOP clade</taxon>
        <taxon>Oryzoideae</taxon>
        <taxon>Oryzeae</taxon>
        <taxon>Zizaniinae</taxon>
        <taxon>Zizania</taxon>
    </lineage>
</organism>